<proteinExistence type="predicted"/>
<reference evidence="2 3" key="1">
    <citation type="submission" date="2020-08" db="EMBL/GenBank/DDBJ databases">
        <title>The Agave Microbiome: Exploring the role of microbial communities in plant adaptations to desert environments.</title>
        <authorList>
            <person name="Partida-Martinez L.P."/>
        </authorList>
    </citation>
    <scope>NUCLEOTIDE SEQUENCE [LARGE SCALE GENOMIC DNA]</scope>
    <source>
        <strain evidence="2 3">AT3.9</strain>
    </source>
</reference>
<name>A0A7W4VIE4_9HYPH</name>
<sequence length="554" mass="62376">MSDKAIEVAHNPAAPADEQRDAMRVAQKDAMPSTVRDMLPVVEFMQRQIEEQDMHKALSKPNVIPFPSTAIEKKRDGMQSVFLDDRRIQMLGDYYEPPGNFGFDMMRAMVDQTPILSSVILTRQRQIKRFCRVQESGKGPGFAIKLKDTSAKQGDSERQSIQLLEGFFTNCGWEASPRVRKRLRRDNFSGFMMKQVRDSLILDSAPIETEWKRDRKLGIDGFYAVDGATIRLCSEEGYQGDDEIFALQVVQGNLRAAYTYDDLIYEPRNPRTDVMVGGYGMSETELLIKVVTGLLNAMTYNLKFFDSNNIPKGMLHLSGDYSESDLNSFKRYWNAMVKGINNAWSLPVMVSKNQESKASFEKFGVDIDDVMFAKWMTFLTSIVCAIYGMAPDEINFESFTAGNTSALSGSDTEEKLINSKDKGLRPLLSHFEDVFSDFIVAEFGDKYVFRWTGLDEMNPEQAWKEEEALSTLNEARKARGWDEIKDEILGNAPLNPNLMGAYMQAHAPAGDEPEQSAAPQGKPAPKADRNPEDDAEDGEDLAKSFGLPVFRVDP</sequence>
<evidence type="ECO:0000256" key="1">
    <source>
        <dbReference type="SAM" id="MobiDB-lite"/>
    </source>
</evidence>
<dbReference type="InterPro" id="IPR006944">
    <property type="entry name" value="Phage/GTA_portal"/>
</dbReference>
<dbReference type="RefSeq" id="WP_183447197.1">
    <property type="nucleotide sequence ID" value="NZ_JACHWB010000001.1"/>
</dbReference>
<dbReference type="AlphaFoldDB" id="A0A7W4VIE4"/>
<feature type="region of interest" description="Disordered" evidence="1">
    <location>
        <begin position="506"/>
        <end position="554"/>
    </location>
</feature>
<dbReference type="EMBL" id="JACHWB010000001">
    <property type="protein sequence ID" value="MBB3017697.1"/>
    <property type="molecule type" value="Genomic_DNA"/>
</dbReference>
<dbReference type="Pfam" id="PF04860">
    <property type="entry name" value="Phage_portal"/>
    <property type="match status" value="1"/>
</dbReference>
<gene>
    <name evidence="2" type="ORF">FHR70_000737</name>
</gene>
<evidence type="ECO:0000313" key="2">
    <source>
        <dbReference type="EMBL" id="MBB3017697.1"/>
    </source>
</evidence>
<comment type="caution">
    <text evidence="2">The sequence shown here is derived from an EMBL/GenBank/DDBJ whole genome shotgun (WGS) entry which is preliminary data.</text>
</comment>
<keyword evidence="3" id="KW-1185">Reference proteome</keyword>
<evidence type="ECO:0000313" key="3">
    <source>
        <dbReference type="Proteomes" id="UP000532010"/>
    </source>
</evidence>
<accession>A0A7W4VIE4</accession>
<organism evidence="2 3">
    <name type="scientific">Microvirga lupini</name>
    <dbReference type="NCBI Taxonomy" id="420324"/>
    <lineage>
        <taxon>Bacteria</taxon>
        <taxon>Pseudomonadati</taxon>
        <taxon>Pseudomonadota</taxon>
        <taxon>Alphaproteobacteria</taxon>
        <taxon>Hyphomicrobiales</taxon>
        <taxon>Methylobacteriaceae</taxon>
        <taxon>Microvirga</taxon>
    </lineage>
</organism>
<evidence type="ECO:0008006" key="4">
    <source>
        <dbReference type="Google" id="ProtNLM"/>
    </source>
</evidence>
<protein>
    <recommendedName>
        <fullName evidence="4">Phage portal protein</fullName>
    </recommendedName>
</protein>
<dbReference type="Proteomes" id="UP000532010">
    <property type="component" value="Unassembled WGS sequence"/>
</dbReference>